<evidence type="ECO:0000313" key="3">
    <source>
        <dbReference type="EMBL" id="QHW33102.1"/>
    </source>
</evidence>
<dbReference type="EMBL" id="CP048286">
    <property type="protein sequence ID" value="QHW33102.1"/>
    <property type="molecule type" value="Genomic_DNA"/>
</dbReference>
<dbReference type="PANTHER" id="PTHR43649:SF17">
    <property type="entry name" value="ABC TRANSPORTER SOLUTE BINDING PROTEIN-SUGAR TRANSPORT"/>
    <property type="match status" value="1"/>
</dbReference>
<keyword evidence="2" id="KW-0732">Signal</keyword>
<proteinExistence type="predicted"/>
<dbReference type="Proteomes" id="UP000479114">
    <property type="component" value="Chromosome"/>
</dbReference>
<dbReference type="InterPro" id="IPR050490">
    <property type="entry name" value="Bact_solute-bd_prot1"/>
</dbReference>
<keyword evidence="4" id="KW-1185">Reference proteome</keyword>
<name>A0A6C0P987_9BACL</name>
<feature type="signal peptide" evidence="2">
    <location>
        <begin position="1"/>
        <end position="26"/>
    </location>
</feature>
<dbReference type="Gene3D" id="3.40.190.10">
    <property type="entry name" value="Periplasmic binding protein-like II"/>
    <property type="match status" value="2"/>
</dbReference>
<dbReference type="PROSITE" id="PS51257">
    <property type="entry name" value="PROKAR_LIPOPROTEIN"/>
    <property type="match status" value="1"/>
</dbReference>
<dbReference type="PANTHER" id="PTHR43649">
    <property type="entry name" value="ARABINOSE-BINDING PROTEIN-RELATED"/>
    <property type="match status" value="1"/>
</dbReference>
<dbReference type="SUPFAM" id="SSF53850">
    <property type="entry name" value="Periplasmic binding protein-like II"/>
    <property type="match status" value="1"/>
</dbReference>
<feature type="chain" id="PRO_5039081933" evidence="2">
    <location>
        <begin position="27"/>
        <end position="585"/>
    </location>
</feature>
<sequence length="585" mass="64930">MRQGNVKRLLAITTATALVATLAACGGNNNNGGNASNAGNAGNGGTTNNTATADNGKTTNDASGNKAGNATTGNATAVSADEPGWKSDISPITFDWYLNFSWFPNKWGVDATSQYITKKTGVNINFIVPAGNENEKLNTMIASGSLPDFITLGWSEDNVKKMIEGGLVEPLNKLADEYDPYFYKVADPAKTSWYTQTDGNFYGYPNASSSPKDFQKFSGDYTSNQTFVVRKDMYEALGKPDMRTKEGFLNALKMAKEKFPDVNGQPLIPLGLHEFTDTGNYSLEGYLQNFLAVPYEKDGKLYDRRTDPEYVSWLKTFRKANEMGLLSKDIFIDKRPQMEEKIAQGRYFAMLYQRSDFATQENALFVKDPNSVYIAIDGPGDEALDPPTLSGPGISGWTVTLISKKVKDKARAIKFLSYLISEEGNKDLYMGIPGETYDTVDGKEVFKPEVLDLMNKDRSAFDKKYGASFTFWMLMDTNMNLKWAPPSVEPSKQMEDWTKGKTTSFSQFDQIDPTGNSAEGIANTKIAQAWGKTLPKLLLSKSDEDFDKQFNDFLDKRKSAGLDKVQAYQQAHYESNVTKLQEFLK</sequence>
<organism evidence="3 4">
    <name type="scientific">Paenibacillus rhizovicinus</name>
    <dbReference type="NCBI Taxonomy" id="2704463"/>
    <lineage>
        <taxon>Bacteria</taxon>
        <taxon>Bacillati</taxon>
        <taxon>Bacillota</taxon>
        <taxon>Bacilli</taxon>
        <taxon>Bacillales</taxon>
        <taxon>Paenibacillaceae</taxon>
        <taxon>Paenibacillus</taxon>
    </lineage>
</organism>
<gene>
    <name evidence="3" type="ORF">GZH47_21375</name>
</gene>
<protein>
    <submittedName>
        <fullName evidence="3">Extracellular solute-binding protein</fullName>
    </submittedName>
</protein>
<dbReference type="KEGG" id="prz:GZH47_21375"/>
<dbReference type="AlphaFoldDB" id="A0A6C0P987"/>
<feature type="compositionally biased region" description="Low complexity" evidence="1">
    <location>
        <begin position="46"/>
        <end position="80"/>
    </location>
</feature>
<accession>A0A6C0P987</accession>
<evidence type="ECO:0000256" key="1">
    <source>
        <dbReference type="SAM" id="MobiDB-lite"/>
    </source>
</evidence>
<evidence type="ECO:0000256" key="2">
    <source>
        <dbReference type="SAM" id="SignalP"/>
    </source>
</evidence>
<dbReference type="RefSeq" id="WP_162643075.1">
    <property type="nucleotide sequence ID" value="NZ_CP048286.1"/>
</dbReference>
<reference evidence="3 4" key="1">
    <citation type="submission" date="2020-02" db="EMBL/GenBank/DDBJ databases">
        <title>Paenibacillus sp. nov., isolated from rhizosphere soil of tomato.</title>
        <authorList>
            <person name="Weon H.-Y."/>
            <person name="Lee S.A."/>
        </authorList>
    </citation>
    <scope>NUCLEOTIDE SEQUENCE [LARGE SCALE GENOMIC DNA]</scope>
    <source>
        <strain evidence="3 4">14171R-81</strain>
    </source>
</reference>
<feature type="region of interest" description="Disordered" evidence="1">
    <location>
        <begin position="46"/>
        <end position="82"/>
    </location>
</feature>
<evidence type="ECO:0000313" key="4">
    <source>
        <dbReference type="Proteomes" id="UP000479114"/>
    </source>
</evidence>